<comment type="caution">
    <text evidence="3">The sequence shown here is derived from an EMBL/GenBank/DDBJ whole genome shotgun (WGS) entry which is preliminary data.</text>
</comment>
<feature type="domain" description="NADH:ubiquinone oxidoreductase 30kDa subunit" evidence="2">
    <location>
        <begin position="3"/>
        <end position="101"/>
    </location>
</feature>
<gene>
    <name evidence="3" type="ORF">B2A_06683</name>
</gene>
<evidence type="ECO:0000313" key="3">
    <source>
        <dbReference type="EMBL" id="EQD52130.1"/>
    </source>
</evidence>
<sequence>MKKKGFDYLKGITAVDYKDHLEVVYILFNTENKKQEVVTVNLKDNNSIHTVIRLYKSADWLERELSEMFGITILGREAPRLLLEKWNGADAPLRKSFEWGKDYKRNTP</sequence>
<dbReference type="GO" id="GO:0008137">
    <property type="term" value="F:NADH dehydrogenase (ubiquinone) activity"/>
    <property type="evidence" value="ECO:0007669"/>
    <property type="project" value="InterPro"/>
</dbReference>
<dbReference type="SUPFAM" id="SSF143243">
    <property type="entry name" value="Nqo5-like"/>
    <property type="match status" value="1"/>
</dbReference>
<reference evidence="3" key="1">
    <citation type="submission" date="2013-08" db="EMBL/GenBank/DDBJ databases">
        <authorList>
            <person name="Mendez C."/>
            <person name="Richter M."/>
            <person name="Ferrer M."/>
            <person name="Sanchez J."/>
        </authorList>
    </citation>
    <scope>NUCLEOTIDE SEQUENCE</scope>
</reference>
<comment type="similarity">
    <text evidence="1">Belongs to the complex I 30 kDa subunit family.</text>
</comment>
<dbReference type="PANTHER" id="PTHR10884:SF14">
    <property type="entry name" value="NADH DEHYDROGENASE [UBIQUINONE] IRON-SULFUR PROTEIN 3, MITOCHONDRIAL"/>
    <property type="match status" value="1"/>
</dbReference>
<evidence type="ECO:0000259" key="2">
    <source>
        <dbReference type="Pfam" id="PF00329"/>
    </source>
</evidence>
<dbReference type="InterPro" id="IPR037232">
    <property type="entry name" value="NADH_quin_OxRdtase_su_C/D-like"/>
</dbReference>
<reference evidence="3" key="2">
    <citation type="journal article" date="2014" name="ISME J.">
        <title>Microbial stratification in low pH oxic and suboxic macroscopic growths along an acid mine drainage.</title>
        <authorList>
            <person name="Mendez-Garcia C."/>
            <person name="Mesa V."/>
            <person name="Sprenger R.R."/>
            <person name="Richter M."/>
            <person name="Diez M.S."/>
            <person name="Solano J."/>
            <person name="Bargiela R."/>
            <person name="Golyshina O.V."/>
            <person name="Manteca A."/>
            <person name="Ramos J.L."/>
            <person name="Gallego J.R."/>
            <person name="Llorente I."/>
            <person name="Martins Dos Santos V.A."/>
            <person name="Jensen O.N."/>
            <person name="Pelaez A.I."/>
            <person name="Sanchez J."/>
            <person name="Ferrer M."/>
        </authorList>
    </citation>
    <scope>NUCLEOTIDE SEQUENCE</scope>
</reference>
<dbReference type="Gene3D" id="3.30.460.80">
    <property type="entry name" value="NADH:ubiquinone oxidoreductase, 30kDa subunit"/>
    <property type="match status" value="1"/>
</dbReference>
<accession>T1BD50</accession>
<dbReference type="Pfam" id="PF00329">
    <property type="entry name" value="Complex1_30kDa"/>
    <property type="match status" value="1"/>
</dbReference>
<organism evidence="3">
    <name type="scientific">mine drainage metagenome</name>
    <dbReference type="NCBI Taxonomy" id="410659"/>
    <lineage>
        <taxon>unclassified sequences</taxon>
        <taxon>metagenomes</taxon>
        <taxon>ecological metagenomes</taxon>
    </lineage>
</organism>
<dbReference type="InterPro" id="IPR001268">
    <property type="entry name" value="NADH_UbQ_OxRdtase_30kDa_su"/>
</dbReference>
<proteinExistence type="inferred from homology"/>
<dbReference type="EMBL" id="AUZZ01004742">
    <property type="protein sequence ID" value="EQD52130.1"/>
    <property type="molecule type" value="Genomic_DNA"/>
</dbReference>
<name>T1BD50_9ZZZZ</name>
<protein>
    <submittedName>
        <fullName evidence="3">NADH dehydrogenase I, C subunit</fullName>
    </submittedName>
</protein>
<evidence type="ECO:0000256" key="1">
    <source>
        <dbReference type="ARBA" id="ARBA00007569"/>
    </source>
</evidence>
<dbReference type="AlphaFoldDB" id="T1BD50"/>
<dbReference type="PANTHER" id="PTHR10884">
    <property type="entry name" value="NADH DEHYDROGENASE UBIQUINONE IRON-SULFUR PROTEIN 3"/>
    <property type="match status" value="1"/>
</dbReference>